<dbReference type="CTD" id="4535"/>
<proteinExistence type="inferred from homology"/>
<evidence type="ECO:0000313" key="15">
    <source>
        <dbReference type="EMBL" id="UVG40815.1"/>
    </source>
</evidence>
<comment type="subcellular location">
    <subcellularLocation>
        <location evidence="2 12">Mitochondrion inner membrane</location>
        <topology evidence="2 12">Multi-pass membrane protein</topology>
    </subcellularLocation>
</comment>
<feature type="transmembrane region" description="Helical" evidence="14">
    <location>
        <begin position="295"/>
        <end position="316"/>
    </location>
</feature>
<comment type="catalytic activity">
    <reaction evidence="13">
        <text>a ubiquinone + NADH + 5 H(+)(in) = a ubiquinol + NAD(+) + 4 H(+)(out)</text>
        <dbReference type="Rhea" id="RHEA:29091"/>
        <dbReference type="Rhea" id="RHEA-COMP:9565"/>
        <dbReference type="Rhea" id="RHEA-COMP:9566"/>
        <dbReference type="ChEBI" id="CHEBI:15378"/>
        <dbReference type="ChEBI" id="CHEBI:16389"/>
        <dbReference type="ChEBI" id="CHEBI:17976"/>
        <dbReference type="ChEBI" id="CHEBI:57540"/>
        <dbReference type="ChEBI" id="CHEBI:57945"/>
        <dbReference type="EC" id="7.1.1.2"/>
    </reaction>
</comment>
<evidence type="ECO:0000256" key="2">
    <source>
        <dbReference type="ARBA" id="ARBA00004448"/>
    </source>
</evidence>
<dbReference type="GO" id="GO:0008137">
    <property type="term" value="F:NADH dehydrogenase (ubiquinone) activity"/>
    <property type="evidence" value="ECO:0007669"/>
    <property type="project" value="UniProtKB-EC"/>
</dbReference>
<evidence type="ECO:0000256" key="5">
    <source>
        <dbReference type="ARBA" id="ARBA00022448"/>
    </source>
</evidence>
<feature type="transmembrane region" description="Helical" evidence="14">
    <location>
        <begin position="229"/>
        <end position="250"/>
    </location>
</feature>
<dbReference type="HAMAP" id="MF_01350">
    <property type="entry name" value="NDH1_NuoH"/>
    <property type="match status" value="1"/>
</dbReference>
<feature type="transmembrane region" description="Helical" evidence="14">
    <location>
        <begin position="107"/>
        <end position="130"/>
    </location>
</feature>
<keyword evidence="11 14" id="KW-0472">Membrane</keyword>
<keyword evidence="9 13" id="KW-0830">Ubiquinone</keyword>
<dbReference type="AlphaFoldDB" id="A0A976UF50"/>
<comment type="function">
    <text evidence="1">Core subunit of the mitochondrial membrane respiratory chain NADH dehydrogenase (Complex I) that is believed to belong to the minimal assembly required for catalysis. Complex I functions in the transfer of electrons from NADH to the respiratory chain. The immediate electron acceptor for the enzyme is believed to be ubiquinone.</text>
</comment>
<protein>
    <recommendedName>
        <fullName evidence="4 13">NADH-ubiquinone oxidoreductase chain 1</fullName>
        <ecNumber evidence="13">7.1.1.2</ecNumber>
    </recommendedName>
</protein>
<feature type="transmembrane region" description="Helical" evidence="14">
    <location>
        <begin position="256"/>
        <end position="275"/>
    </location>
</feature>
<evidence type="ECO:0000256" key="10">
    <source>
        <dbReference type="ARBA" id="ARBA00023128"/>
    </source>
</evidence>
<feature type="transmembrane region" description="Helical" evidence="14">
    <location>
        <begin position="77"/>
        <end position="101"/>
    </location>
</feature>
<keyword evidence="12" id="KW-0520">NAD</keyword>
<evidence type="ECO:0000256" key="1">
    <source>
        <dbReference type="ARBA" id="ARBA00003257"/>
    </source>
</evidence>
<keyword evidence="7" id="KW-0999">Mitochondrion inner membrane</keyword>
<geneLocation type="mitochondrion" evidence="15"/>
<feature type="transmembrane region" description="Helical" evidence="14">
    <location>
        <begin position="12"/>
        <end position="32"/>
    </location>
</feature>
<dbReference type="EC" id="7.1.1.2" evidence="13"/>
<comment type="similarity">
    <text evidence="3 12">Belongs to the complex I subunit 1 family.</text>
</comment>
<dbReference type="RefSeq" id="YP_010471476.1">
    <property type="nucleotide sequence ID" value="NC_066058.1"/>
</dbReference>
<dbReference type="PANTHER" id="PTHR11432:SF3">
    <property type="entry name" value="NADH-UBIQUINONE OXIDOREDUCTASE CHAIN 1"/>
    <property type="match status" value="1"/>
</dbReference>
<gene>
    <name evidence="15" type="primary">ND1</name>
</gene>
<keyword evidence="5" id="KW-0813">Transport</keyword>
<dbReference type="GO" id="GO:0003954">
    <property type="term" value="F:NADH dehydrogenase activity"/>
    <property type="evidence" value="ECO:0007669"/>
    <property type="project" value="TreeGrafter"/>
</dbReference>
<evidence type="ECO:0000256" key="14">
    <source>
        <dbReference type="SAM" id="Phobius"/>
    </source>
</evidence>
<evidence type="ECO:0000256" key="7">
    <source>
        <dbReference type="ARBA" id="ARBA00022792"/>
    </source>
</evidence>
<dbReference type="PANTHER" id="PTHR11432">
    <property type="entry name" value="NADH DEHYDROGENASE SUBUNIT 1"/>
    <property type="match status" value="1"/>
</dbReference>
<dbReference type="InterPro" id="IPR001694">
    <property type="entry name" value="NADH_UbQ_OxRdtase_su1/FPO"/>
</dbReference>
<evidence type="ECO:0000256" key="11">
    <source>
        <dbReference type="ARBA" id="ARBA00023136"/>
    </source>
</evidence>
<evidence type="ECO:0000256" key="6">
    <source>
        <dbReference type="ARBA" id="ARBA00022692"/>
    </source>
</evidence>
<feature type="transmembrane region" description="Helical" evidence="14">
    <location>
        <begin position="181"/>
        <end position="200"/>
    </location>
</feature>
<dbReference type="PROSITE" id="PS00667">
    <property type="entry name" value="COMPLEX1_ND1_1"/>
    <property type="match status" value="1"/>
</dbReference>
<dbReference type="GeneID" id="74848490"/>
<accession>A0A976UF50</accession>
<evidence type="ECO:0000256" key="12">
    <source>
        <dbReference type="RuleBase" id="RU000471"/>
    </source>
</evidence>
<name>A0A976UF50_9DIPT</name>
<dbReference type="Pfam" id="PF00146">
    <property type="entry name" value="NADHdh"/>
    <property type="match status" value="1"/>
</dbReference>
<reference evidence="15" key="1">
    <citation type="journal article" date="2022" name="Zool. Scr.">
        <title>Mitogenomes provide new insights into the evolutionary history of Prodiamesinae (Diptera: Chironomidae).</title>
        <authorList>
            <person name="Lin X.-L."/>
            <person name="Zhao Y.-M."/>
            <person name="Yan L.-P."/>
            <person name="Liu W.-B."/>
            <person name="Bu W.-J."/>
            <person name="Wang X.-H."/>
            <person name="Zheng C.-G."/>
        </authorList>
    </citation>
    <scope>NUCLEOTIDE SEQUENCE</scope>
</reference>
<keyword evidence="10 13" id="KW-0496">Mitochondrion</keyword>
<sequence>MLNLMFEQLIPLVNSLILVICVMVGVAFLTLLERKVLGYIQIRKGPNKLGLFGIPQPFSDAIKLFTKEQTNPMMSNYLIYYFSPVFSLFLALFIWLCIPYFTKLFSFNLGVMFFLCCTSMGVYSVMVAGWSSNSNYALLGGLRAVAQTISYEVSLVLIFLSLILLVGNFNFLYFYFYQLNLWLIFMCFPLGIVWMASSLAETNRTPFDFAEGESELVSGFNVEYSAGGFALIFLAEYASILFMSMLFSVLFLGSDLFSFLFFLKLTFIAFLFIWVRGTLPRFRYDKLMFLAWKSYLPFSLNFLLLFLSFKMLIFSFI</sequence>
<dbReference type="EMBL" id="MZ424311">
    <property type="protein sequence ID" value="UVG40815.1"/>
    <property type="molecule type" value="Genomic_DNA"/>
</dbReference>
<evidence type="ECO:0000256" key="13">
    <source>
        <dbReference type="RuleBase" id="RU000473"/>
    </source>
</evidence>
<feature type="transmembrane region" description="Helical" evidence="14">
    <location>
        <begin position="151"/>
        <end position="175"/>
    </location>
</feature>
<keyword evidence="8 14" id="KW-1133">Transmembrane helix</keyword>
<evidence type="ECO:0000256" key="8">
    <source>
        <dbReference type="ARBA" id="ARBA00022989"/>
    </source>
</evidence>
<dbReference type="GO" id="GO:0009060">
    <property type="term" value="P:aerobic respiration"/>
    <property type="evidence" value="ECO:0007669"/>
    <property type="project" value="TreeGrafter"/>
</dbReference>
<evidence type="ECO:0000256" key="4">
    <source>
        <dbReference type="ARBA" id="ARBA00021009"/>
    </source>
</evidence>
<evidence type="ECO:0000256" key="3">
    <source>
        <dbReference type="ARBA" id="ARBA00010535"/>
    </source>
</evidence>
<keyword evidence="6 12" id="KW-0812">Transmembrane</keyword>
<organism evidence="15">
    <name type="scientific">Brillia brevicornis</name>
    <dbReference type="NCBI Taxonomy" id="2970799"/>
    <lineage>
        <taxon>Eukaryota</taxon>
        <taxon>Metazoa</taxon>
        <taxon>Ecdysozoa</taxon>
        <taxon>Arthropoda</taxon>
        <taxon>Hexapoda</taxon>
        <taxon>Insecta</taxon>
        <taxon>Pterygota</taxon>
        <taxon>Neoptera</taxon>
        <taxon>Endopterygota</taxon>
        <taxon>Diptera</taxon>
        <taxon>Nematocera</taxon>
        <taxon>Chironomoidea</taxon>
        <taxon>Chironomidae</taxon>
        <taxon>Brillia</taxon>
    </lineage>
</organism>
<dbReference type="InterPro" id="IPR018086">
    <property type="entry name" value="NADH_UbQ_OxRdtase_su1_CS"/>
</dbReference>
<dbReference type="PROSITE" id="PS00668">
    <property type="entry name" value="COMPLEX1_ND1_2"/>
    <property type="match status" value="1"/>
</dbReference>
<evidence type="ECO:0000256" key="9">
    <source>
        <dbReference type="ARBA" id="ARBA00023075"/>
    </source>
</evidence>
<dbReference type="GO" id="GO:0005743">
    <property type="term" value="C:mitochondrial inner membrane"/>
    <property type="evidence" value="ECO:0007669"/>
    <property type="project" value="UniProtKB-SubCell"/>
</dbReference>